<reference evidence="1" key="1">
    <citation type="submission" date="2014-09" db="EMBL/GenBank/DDBJ databases">
        <authorList>
            <person name="Magalhaes I.L.F."/>
            <person name="Oliveira U."/>
            <person name="Santos F.R."/>
            <person name="Vidigal T.H.D.A."/>
            <person name="Brescovit A.D."/>
            <person name="Santos A.J."/>
        </authorList>
    </citation>
    <scope>NUCLEOTIDE SEQUENCE</scope>
    <source>
        <tissue evidence="1">Shoot tissue taken approximately 20 cm above the soil surface</tissue>
    </source>
</reference>
<dbReference type="EMBL" id="GBRH01221029">
    <property type="protein sequence ID" value="JAD76866.1"/>
    <property type="molecule type" value="Transcribed_RNA"/>
</dbReference>
<proteinExistence type="predicted"/>
<sequence>MMLVRAMMIVTRCYFSSSRNAWMFIGERLSRLLLPGHISFNNSPTPSLSWLDFFLH</sequence>
<name>A0A0A9CMN4_ARUDO</name>
<reference evidence="1" key="2">
    <citation type="journal article" date="2015" name="Data Brief">
        <title>Shoot transcriptome of the giant reed, Arundo donax.</title>
        <authorList>
            <person name="Barrero R.A."/>
            <person name="Guerrero F.D."/>
            <person name="Moolhuijzen P."/>
            <person name="Goolsby J.A."/>
            <person name="Tidwell J."/>
            <person name="Bellgard S.E."/>
            <person name="Bellgard M.I."/>
        </authorList>
    </citation>
    <scope>NUCLEOTIDE SEQUENCE</scope>
    <source>
        <tissue evidence="1">Shoot tissue taken approximately 20 cm above the soil surface</tissue>
    </source>
</reference>
<protein>
    <submittedName>
        <fullName evidence="1">Uncharacterized protein</fullName>
    </submittedName>
</protein>
<evidence type="ECO:0000313" key="1">
    <source>
        <dbReference type="EMBL" id="JAD76866.1"/>
    </source>
</evidence>
<organism evidence="1">
    <name type="scientific">Arundo donax</name>
    <name type="common">Giant reed</name>
    <name type="synonym">Donax arundinaceus</name>
    <dbReference type="NCBI Taxonomy" id="35708"/>
    <lineage>
        <taxon>Eukaryota</taxon>
        <taxon>Viridiplantae</taxon>
        <taxon>Streptophyta</taxon>
        <taxon>Embryophyta</taxon>
        <taxon>Tracheophyta</taxon>
        <taxon>Spermatophyta</taxon>
        <taxon>Magnoliopsida</taxon>
        <taxon>Liliopsida</taxon>
        <taxon>Poales</taxon>
        <taxon>Poaceae</taxon>
        <taxon>PACMAD clade</taxon>
        <taxon>Arundinoideae</taxon>
        <taxon>Arundineae</taxon>
        <taxon>Arundo</taxon>
    </lineage>
</organism>
<accession>A0A0A9CMN4</accession>
<dbReference type="AlphaFoldDB" id="A0A0A9CMN4"/>